<comment type="similarity">
    <text evidence="1">Belongs to the AAA ATPase family.</text>
</comment>
<feature type="domain" description="PHD-type" evidence="9">
    <location>
        <begin position="6"/>
        <end position="121"/>
    </location>
</feature>
<feature type="region of interest" description="Disordered" evidence="8">
    <location>
        <begin position="161"/>
        <end position="193"/>
    </location>
</feature>
<feature type="compositionally biased region" description="Basic residues" evidence="8">
    <location>
        <begin position="909"/>
        <end position="925"/>
    </location>
</feature>
<dbReference type="GO" id="GO:0008270">
    <property type="term" value="F:zinc ion binding"/>
    <property type="evidence" value="ECO:0007669"/>
    <property type="project" value="UniProtKB-KW"/>
</dbReference>
<feature type="compositionally biased region" description="Basic and acidic residues" evidence="8">
    <location>
        <begin position="175"/>
        <end position="193"/>
    </location>
</feature>
<dbReference type="GO" id="GO:0045815">
    <property type="term" value="P:transcription initiation-coupled chromatin remodeling"/>
    <property type="evidence" value="ECO:0007669"/>
    <property type="project" value="TreeGrafter"/>
</dbReference>
<evidence type="ECO:0000256" key="4">
    <source>
        <dbReference type="ARBA" id="ARBA00022771"/>
    </source>
</evidence>
<dbReference type="InterPro" id="IPR013083">
    <property type="entry name" value="Znf_RING/FYVE/PHD"/>
</dbReference>
<keyword evidence="6" id="KW-0067">ATP-binding</keyword>
<proteinExistence type="inferred from homology"/>
<reference evidence="10" key="1">
    <citation type="submission" date="2020-12" db="EMBL/GenBank/DDBJ databases">
        <authorList>
            <person name="Iha C."/>
        </authorList>
    </citation>
    <scope>NUCLEOTIDE SEQUENCE</scope>
</reference>
<keyword evidence="2" id="KW-0479">Metal-binding</keyword>
<dbReference type="InterPro" id="IPR045199">
    <property type="entry name" value="ATAD2-like"/>
</dbReference>
<dbReference type="GO" id="GO:0006337">
    <property type="term" value="P:nucleosome disassembly"/>
    <property type="evidence" value="ECO:0007669"/>
    <property type="project" value="TreeGrafter"/>
</dbReference>
<dbReference type="GO" id="GO:0005634">
    <property type="term" value="C:nucleus"/>
    <property type="evidence" value="ECO:0007669"/>
    <property type="project" value="TreeGrafter"/>
</dbReference>
<keyword evidence="5" id="KW-0862">Zinc</keyword>
<dbReference type="InterPro" id="IPR003960">
    <property type="entry name" value="ATPase_AAA_CS"/>
</dbReference>
<dbReference type="GO" id="GO:0016887">
    <property type="term" value="F:ATP hydrolysis activity"/>
    <property type="evidence" value="ECO:0007669"/>
    <property type="project" value="InterPro"/>
</dbReference>
<evidence type="ECO:0000256" key="7">
    <source>
        <dbReference type="ARBA" id="ARBA00023117"/>
    </source>
</evidence>
<dbReference type="FunFam" id="3.40.50.300:FF:000061">
    <property type="entry name" value="ATPase family, AAA domain-containing 2"/>
    <property type="match status" value="1"/>
</dbReference>
<dbReference type="GO" id="GO:0003682">
    <property type="term" value="F:chromatin binding"/>
    <property type="evidence" value="ECO:0007669"/>
    <property type="project" value="TreeGrafter"/>
</dbReference>
<keyword evidence="11" id="KW-1185">Reference proteome</keyword>
<gene>
    <name evidence="10" type="ORF">OSTQU699_LOCUS2577</name>
</gene>
<dbReference type="OrthoDB" id="5421at2759"/>
<feature type="region of interest" description="Disordered" evidence="8">
    <location>
        <begin position="962"/>
        <end position="1002"/>
    </location>
</feature>
<sequence>MATAGRVKCALCHAAEGVDDGRRGPFLGPVVDGRGGRACYVHRACALWSAEVYQTERDTFKKLLQAVKRGRYMKCTYCNRIGATIGCHVERCMCSYHLDCARLAGCTFSISSYSIGCPKHPQKEQPVKLASGPAAGLVRVATDPLAPWRVTIKPSLDWRPSQATPLGMEGGRVGGTEDRIELSRGPHGADHERQPAMEYGLDDRFREETLQRFKPMVVGAQSGMQDDPQTQALLHQVQGGFECVGGLEDVVQSLKEMVILPLLYPDVFKEAKPPRGILLHGPPGTGKTHVVRCLIGECAKCCAQPVAFFSHRASECLSENVGETEEALRTVFEEACRLSPSIVFLDELDALVPARSEGASEWDVNSGSVVATVLALMDGLDDRGAVTVIGATNRKGALDPALLRSGRFDREVLFKLPDARSRAAVLRVHTRGWRHPPNEETIADLVRKTQGMGGADLRHLCTLAVMNAVRSEFPGVLDAAWGDDSHQDNAFRLKKQCVLSCLRVSPGTWSQALHECKRGKQELLSRAHAPRPMPYRLMAALLPAVARVLCNLTDRCTAVPLTLKECAELGSLYLRGPVARRKSVEEELCRKLQEVGAVTLTDGTIRPTGQREAGSRFCSSSVEVFTKCRMLICGEGVVGQEEVAGCALRLLSHGAAAPTVVTVPCLVESGGPDLLHGFRVLLDDALQSTPQGHPCCLYIPRIETLGVTDSGYLPQCCGLESDASECTTPLRSFPDCRTSTSTSAMFCPTSAFCPESSCQSLCTSSTAADGVEQTVSGKAARANLNESDLLTVFQELVEQVPPSQPLIVLATMHCAACDVPPSMASFFSPECMGTRRPFQHSVPTIVEIGQSDYCRAMDMEARMQAEVHQRLCLDGLVDVNRKGNIDAEAEKDLVLQDNSNKVHQYHLRSWKSSKHRHQPSRRREHHPCGGLADAERQRALEQVAEAVRSCGRALLDDPRSRLVHFQPDARPQLRHRRTGGGERDPLLTRQPSRRRSSSTGQWLSLHQVARDAADGRFSTPEELCQAVSRVVRPLRRVRHPLQRRWQRWLGMAIADEISEWAIEASRAAGL</sequence>
<evidence type="ECO:0000313" key="11">
    <source>
        <dbReference type="Proteomes" id="UP000708148"/>
    </source>
</evidence>
<dbReference type="GO" id="GO:0042393">
    <property type="term" value="F:histone binding"/>
    <property type="evidence" value="ECO:0007669"/>
    <property type="project" value="TreeGrafter"/>
</dbReference>
<dbReference type="InterPro" id="IPR034732">
    <property type="entry name" value="EPHD"/>
</dbReference>
<dbReference type="InterPro" id="IPR027417">
    <property type="entry name" value="P-loop_NTPase"/>
</dbReference>
<evidence type="ECO:0000313" key="10">
    <source>
        <dbReference type="EMBL" id="CAD7697216.1"/>
    </source>
</evidence>
<dbReference type="Proteomes" id="UP000708148">
    <property type="component" value="Unassembled WGS sequence"/>
</dbReference>
<keyword evidence="4" id="KW-0863">Zinc-finger</keyword>
<dbReference type="AlphaFoldDB" id="A0A8S1IQY3"/>
<accession>A0A8S1IQY3</accession>
<dbReference type="Gene3D" id="3.40.50.300">
    <property type="entry name" value="P-loop containing nucleotide triphosphate hydrolases"/>
    <property type="match status" value="1"/>
</dbReference>
<dbReference type="PROSITE" id="PS00674">
    <property type="entry name" value="AAA"/>
    <property type="match status" value="1"/>
</dbReference>
<evidence type="ECO:0000256" key="5">
    <source>
        <dbReference type="ARBA" id="ARBA00022833"/>
    </source>
</evidence>
<dbReference type="Pfam" id="PF13771">
    <property type="entry name" value="zf-HC5HC2H"/>
    <property type="match status" value="1"/>
</dbReference>
<dbReference type="InterPro" id="IPR003593">
    <property type="entry name" value="AAA+_ATPase"/>
</dbReference>
<evidence type="ECO:0000256" key="8">
    <source>
        <dbReference type="SAM" id="MobiDB-lite"/>
    </source>
</evidence>
<dbReference type="Gene3D" id="3.30.40.10">
    <property type="entry name" value="Zinc/RING finger domain, C3HC4 (zinc finger)"/>
    <property type="match status" value="1"/>
</dbReference>
<dbReference type="Gene3D" id="1.10.8.60">
    <property type="match status" value="1"/>
</dbReference>
<organism evidence="10 11">
    <name type="scientific">Ostreobium quekettii</name>
    <dbReference type="NCBI Taxonomy" id="121088"/>
    <lineage>
        <taxon>Eukaryota</taxon>
        <taxon>Viridiplantae</taxon>
        <taxon>Chlorophyta</taxon>
        <taxon>core chlorophytes</taxon>
        <taxon>Ulvophyceae</taxon>
        <taxon>TCBD clade</taxon>
        <taxon>Bryopsidales</taxon>
        <taxon>Ostreobineae</taxon>
        <taxon>Ostreobiaceae</taxon>
        <taxon>Ostreobium</taxon>
    </lineage>
</organism>
<dbReference type="SMART" id="SM00382">
    <property type="entry name" value="AAA"/>
    <property type="match status" value="1"/>
</dbReference>
<evidence type="ECO:0000259" key="9">
    <source>
        <dbReference type="PROSITE" id="PS51805"/>
    </source>
</evidence>
<evidence type="ECO:0000256" key="2">
    <source>
        <dbReference type="ARBA" id="ARBA00022723"/>
    </source>
</evidence>
<dbReference type="PANTHER" id="PTHR23069">
    <property type="entry name" value="AAA DOMAIN-CONTAINING"/>
    <property type="match status" value="1"/>
</dbReference>
<keyword evidence="3" id="KW-0547">Nucleotide-binding</keyword>
<protein>
    <recommendedName>
        <fullName evidence="9">PHD-type domain-containing protein</fullName>
    </recommendedName>
</protein>
<evidence type="ECO:0000256" key="6">
    <source>
        <dbReference type="ARBA" id="ARBA00022840"/>
    </source>
</evidence>
<comment type="caution">
    <text evidence="10">The sequence shown here is derived from an EMBL/GenBank/DDBJ whole genome shotgun (WGS) entry which is preliminary data.</text>
</comment>
<dbReference type="Pfam" id="PF00004">
    <property type="entry name" value="AAA"/>
    <property type="match status" value="1"/>
</dbReference>
<dbReference type="GO" id="GO:0006334">
    <property type="term" value="P:nucleosome assembly"/>
    <property type="evidence" value="ECO:0007669"/>
    <property type="project" value="TreeGrafter"/>
</dbReference>
<name>A0A8S1IQY3_9CHLO</name>
<dbReference type="InterPro" id="IPR003959">
    <property type="entry name" value="ATPase_AAA_core"/>
</dbReference>
<keyword evidence="7" id="KW-0103">Bromodomain</keyword>
<dbReference type="EMBL" id="CAJHUC010000627">
    <property type="protein sequence ID" value="CAD7697216.1"/>
    <property type="molecule type" value="Genomic_DNA"/>
</dbReference>
<feature type="region of interest" description="Disordered" evidence="8">
    <location>
        <begin position="909"/>
        <end position="929"/>
    </location>
</feature>
<evidence type="ECO:0000256" key="3">
    <source>
        <dbReference type="ARBA" id="ARBA00022741"/>
    </source>
</evidence>
<evidence type="ECO:0000256" key="1">
    <source>
        <dbReference type="ARBA" id="ARBA00006914"/>
    </source>
</evidence>
<dbReference type="PROSITE" id="PS51805">
    <property type="entry name" value="EPHD"/>
    <property type="match status" value="1"/>
</dbReference>
<dbReference type="SUPFAM" id="SSF52540">
    <property type="entry name" value="P-loop containing nucleoside triphosphate hydrolases"/>
    <property type="match status" value="1"/>
</dbReference>
<dbReference type="GO" id="GO:0005524">
    <property type="term" value="F:ATP binding"/>
    <property type="evidence" value="ECO:0007669"/>
    <property type="project" value="UniProtKB-KW"/>
</dbReference>
<dbReference type="PANTHER" id="PTHR23069:SF7">
    <property type="entry name" value="P-LOOP CONTAINING NUCLEOSIDE TRIPHOSPHATE HYDROLASES SUPERFAMILY PROTEIN"/>
    <property type="match status" value="1"/>
</dbReference>